<dbReference type="AlphaFoldDB" id="A0AAE8SSR6"/>
<dbReference type="Proteomes" id="UP001187682">
    <property type="component" value="Unassembled WGS sequence"/>
</dbReference>
<sequence>MDPDAAFLFTDPVQNRIDLAVVGLL</sequence>
<evidence type="ECO:0000313" key="2">
    <source>
        <dbReference type="Proteomes" id="UP001187682"/>
    </source>
</evidence>
<organism evidence="1 2">
    <name type="scientific">Cephalotrichum gorgonifer</name>
    <dbReference type="NCBI Taxonomy" id="2041049"/>
    <lineage>
        <taxon>Eukaryota</taxon>
        <taxon>Fungi</taxon>
        <taxon>Dikarya</taxon>
        <taxon>Ascomycota</taxon>
        <taxon>Pezizomycotina</taxon>
        <taxon>Sordariomycetes</taxon>
        <taxon>Hypocreomycetidae</taxon>
        <taxon>Microascales</taxon>
        <taxon>Microascaceae</taxon>
        <taxon>Cephalotrichum</taxon>
    </lineage>
</organism>
<proteinExistence type="predicted"/>
<protein>
    <submittedName>
        <fullName evidence="1">Uncharacterized protein</fullName>
    </submittedName>
</protein>
<reference evidence="1" key="1">
    <citation type="submission" date="2018-03" db="EMBL/GenBank/DDBJ databases">
        <authorList>
            <person name="Guldener U."/>
        </authorList>
    </citation>
    <scope>NUCLEOTIDE SEQUENCE</scope>
</reference>
<keyword evidence="2" id="KW-1185">Reference proteome</keyword>
<dbReference type="EMBL" id="ONZQ02000002">
    <property type="protein sequence ID" value="SPN99026.1"/>
    <property type="molecule type" value="Genomic_DNA"/>
</dbReference>
<accession>A0AAE8SSR6</accession>
<name>A0AAE8SSR6_9PEZI</name>
<evidence type="ECO:0000313" key="1">
    <source>
        <dbReference type="EMBL" id="SPN99026.1"/>
    </source>
</evidence>
<gene>
    <name evidence="1" type="ORF">DNG_02065</name>
</gene>
<comment type="caution">
    <text evidence="1">The sequence shown here is derived from an EMBL/GenBank/DDBJ whole genome shotgun (WGS) entry which is preliminary data.</text>
</comment>